<gene>
    <name evidence="2" type="ORF">TRAPUB_7172</name>
</gene>
<protein>
    <submittedName>
        <fullName evidence="2">Uncharacterized protein</fullName>
    </submittedName>
</protein>
<dbReference type="Proteomes" id="UP000184267">
    <property type="component" value="Unassembled WGS sequence"/>
</dbReference>
<name>A0A1M2V3Y0_TRAPU</name>
<organism evidence="2 3">
    <name type="scientific">Trametes pubescens</name>
    <name type="common">White-rot fungus</name>
    <dbReference type="NCBI Taxonomy" id="154538"/>
    <lineage>
        <taxon>Eukaryota</taxon>
        <taxon>Fungi</taxon>
        <taxon>Dikarya</taxon>
        <taxon>Basidiomycota</taxon>
        <taxon>Agaricomycotina</taxon>
        <taxon>Agaricomycetes</taxon>
        <taxon>Polyporales</taxon>
        <taxon>Polyporaceae</taxon>
        <taxon>Trametes</taxon>
    </lineage>
</organism>
<comment type="caution">
    <text evidence="2">The sequence shown here is derived from an EMBL/GenBank/DDBJ whole genome shotgun (WGS) entry which is preliminary data.</text>
</comment>
<sequence>MDSSIPSGSNSCPERPVSNQPGSSRRPAPSGANTLPNPETDLDGQPPPPGGDPARSIVLSPPRAPQAAQAPSPRHNTLEPEGPRTPLRTGSVHSTPGVLPQHGEPAPAPPPDATRPKSPSDLTNDLNRIRGDWEGIRQDSQWRQSIQLALALRILGFLRDSAHRYKLLREQVVLAEAEVNEQLELFVKEAELLAELEHEESPNVGLQDKATNIADATQVEAHLLGAPPSPTPSEVH</sequence>
<dbReference type="EMBL" id="MNAD01001678">
    <property type="protein sequence ID" value="OJT02302.1"/>
    <property type="molecule type" value="Genomic_DNA"/>
</dbReference>
<feature type="compositionally biased region" description="Polar residues" evidence="1">
    <location>
        <begin position="1"/>
        <end position="23"/>
    </location>
</feature>
<evidence type="ECO:0000256" key="1">
    <source>
        <dbReference type="SAM" id="MobiDB-lite"/>
    </source>
</evidence>
<feature type="region of interest" description="Disordered" evidence="1">
    <location>
        <begin position="1"/>
        <end position="127"/>
    </location>
</feature>
<feature type="compositionally biased region" description="Low complexity" evidence="1">
    <location>
        <begin position="65"/>
        <end position="74"/>
    </location>
</feature>
<accession>A0A1M2V3Y0</accession>
<reference evidence="2 3" key="1">
    <citation type="submission" date="2016-10" db="EMBL/GenBank/DDBJ databases">
        <title>Genome sequence of the basidiomycete white-rot fungus Trametes pubescens.</title>
        <authorList>
            <person name="Makela M.R."/>
            <person name="Granchi Z."/>
            <person name="Peng M."/>
            <person name="De Vries R.P."/>
            <person name="Grigoriev I."/>
            <person name="Riley R."/>
            <person name="Hilden K."/>
        </authorList>
    </citation>
    <scope>NUCLEOTIDE SEQUENCE [LARGE SCALE GENOMIC DNA]</scope>
    <source>
        <strain evidence="2 3">FBCC735</strain>
    </source>
</reference>
<evidence type="ECO:0000313" key="3">
    <source>
        <dbReference type="Proteomes" id="UP000184267"/>
    </source>
</evidence>
<evidence type="ECO:0000313" key="2">
    <source>
        <dbReference type="EMBL" id="OJT02302.1"/>
    </source>
</evidence>
<proteinExistence type="predicted"/>
<keyword evidence="3" id="KW-1185">Reference proteome</keyword>
<dbReference type="AlphaFoldDB" id="A0A1M2V3Y0"/>